<keyword evidence="1" id="KW-0472">Membrane</keyword>
<protein>
    <submittedName>
        <fullName evidence="2">Uncharacterized protein</fullName>
    </submittedName>
</protein>
<accession>B6SYI9</accession>
<name>B6SYI9_MAIZE</name>
<evidence type="ECO:0000256" key="1">
    <source>
        <dbReference type="SAM" id="Phobius"/>
    </source>
</evidence>
<reference evidence="2" key="1">
    <citation type="journal article" date="2009" name="Plant Mol. Biol.">
        <title>Insights into corn genes derived from large-scale cDNA sequencing.</title>
        <authorList>
            <person name="Alexandrov N.N."/>
            <person name="Brover V.V."/>
            <person name="Freidin S."/>
            <person name="Troukhan M.E."/>
            <person name="Tatarinova T.V."/>
            <person name="Zhang H."/>
            <person name="Swaller T.J."/>
            <person name="Lu Y.P."/>
            <person name="Bouck J."/>
            <person name="Flavell R.B."/>
            <person name="Feldmann K.A."/>
        </authorList>
    </citation>
    <scope>NUCLEOTIDE SEQUENCE</scope>
</reference>
<dbReference type="AlphaFoldDB" id="B6SYI9"/>
<proteinExistence type="evidence at transcript level"/>
<feature type="transmembrane region" description="Helical" evidence="1">
    <location>
        <begin position="12"/>
        <end position="31"/>
    </location>
</feature>
<keyword evidence="1" id="KW-0812">Transmembrane</keyword>
<keyword evidence="1" id="KW-1133">Transmembrane helix</keyword>
<dbReference type="EMBL" id="EU957804">
    <property type="protein sequence ID" value="ACG29922.1"/>
    <property type="molecule type" value="mRNA"/>
</dbReference>
<evidence type="ECO:0000313" key="2">
    <source>
        <dbReference type="EMBL" id="ACG29922.1"/>
    </source>
</evidence>
<sequence>MNDNLSELKKMFGAFYASMIFTVLLFFVMNYNCKHQM</sequence>
<organism evidence="2">
    <name type="scientific">Zea mays</name>
    <name type="common">Maize</name>
    <dbReference type="NCBI Taxonomy" id="4577"/>
    <lineage>
        <taxon>Eukaryota</taxon>
        <taxon>Viridiplantae</taxon>
        <taxon>Streptophyta</taxon>
        <taxon>Embryophyta</taxon>
        <taxon>Tracheophyta</taxon>
        <taxon>Spermatophyta</taxon>
        <taxon>Magnoliopsida</taxon>
        <taxon>Liliopsida</taxon>
        <taxon>Poales</taxon>
        <taxon>Poaceae</taxon>
        <taxon>PACMAD clade</taxon>
        <taxon>Panicoideae</taxon>
        <taxon>Andropogonodae</taxon>
        <taxon>Andropogoneae</taxon>
        <taxon>Tripsacinae</taxon>
        <taxon>Zea</taxon>
    </lineage>
</organism>